<dbReference type="EMBL" id="CM039434">
    <property type="protein sequence ID" value="KAI4324357.1"/>
    <property type="molecule type" value="Genomic_DNA"/>
</dbReference>
<organism evidence="1 2">
    <name type="scientific">Bauhinia variegata</name>
    <name type="common">Purple orchid tree</name>
    <name type="synonym">Phanera variegata</name>
    <dbReference type="NCBI Taxonomy" id="167791"/>
    <lineage>
        <taxon>Eukaryota</taxon>
        <taxon>Viridiplantae</taxon>
        <taxon>Streptophyta</taxon>
        <taxon>Embryophyta</taxon>
        <taxon>Tracheophyta</taxon>
        <taxon>Spermatophyta</taxon>
        <taxon>Magnoliopsida</taxon>
        <taxon>eudicotyledons</taxon>
        <taxon>Gunneridae</taxon>
        <taxon>Pentapetalae</taxon>
        <taxon>rosids</taxon>
        <taxon>fabids</taxon>
        <taxon>Fabales</taxon>
        <taxon>Fabaceae</taxon>
        <taxon>Cercidoideae</taxon>
        <taxon>Cercideae</taxon>
        <taxon>Bauhiniinae</taxon>
        <taxon>Bauhinia</taxon>
    </lineage>
</organism>
<evidence type="ECO:0000313" key="2">
    <source>
        <dbReference type="Proteomes" id="UP000828941"/>
    </source>
</evidence>
<keyword evidence="2" id="KW-1185">Reference proteome</keyword>
<reference evidence="1 2" key="1">
    <citation type="journal article" date="2022" name="DNA Res.">
        <title>Chromosomal-level genome assembly of the orchid tree Bauhinia variegata (Leguminosae; Cercidoideae) supports the allotetraploid origin hypothesis of Bauhinia.</title>
        <authorList>
            <person name="Zhong Y."/>
            <person name="Chen Y."/>
            <person name="Zheng D."/>
            <person name="Pang J."/>
            <person name="Liu Y."/>
            <person name="Luo S."/>
            <person name="Meng S."/>
            <person name="Qian L."/>
            <person name="Wei D."/>
            <person name="Dai S."/>
            <person name="Zhou R."/>
        </authorList>
    </citation>
    <scope>NUCLEOTIDE SEQUENCE [LARGE SCALE GENOMIC DNA]</scope>
    <source>
        <strain evidence="1">BV-YZ2020</strain>
    </source>
</reference>
<gene>
    <name evidence="1" type="ORF">L6164_023905</name>
</gene>
<dbReference type="Proteomes" id="UP000828941">
    <property type="component" value="Chromosome 9"/>
</dbReference>
<protein>
    <submittedName>
        <fullName evidence="1">Uncharacterized protein</fullName>
    </submittedName>
</protein>
<name>A0ACB9MJL5_BAUVA</name>
<proteinExistence type="predicted"/>
<accession>A0ACB9MJL5</accession>
<comment type="caution">
    <text evidence="1">The sequence shown here is derived from an EMBL/GenBank/DDBJ whole genome shotgun (WGS) entry which is preliminary data.</text>
</comment>
<sequence length="433" mass="50741">MSEESYSKGETVDLLHKLEDILESDPLIDEVGFIHPSQLLALYEGSGISTSSSDKAVHQSVGRSLADTSIQENIYFWNRDHKLGISTHVLLPLYKAAKQEFMIAFKQFKTLGGQSDKVGDSLRVFESSYDRLENILMRYSRSLLLLSCDFMTAWNCRKLVVLKKEHLSMFMDELHLSALVLSYSPKSEQAWNHRRWVIKSISGNSSNFSEILGKEFELVEKLAERSKMNYRAWNHRCWLISYMKREQVFLELKKSRSWAALHVADSSCFHYRRRLLLKILEDPSCMEETVSSGYNVEIDQVWKDELDWNKTMIKRYVGREALWLHRRFLSLCWINNFLRSYNSKEKISMKHFWDTFLEDEISLLSSCLTIVDDDFEDFHAQAAYSASYILWLKMQVPESLGIELQEKLREFDLQALLNRSYPERSSLVNYIMS</sequence>
<evidence type="ECO:0000313" key="1">
    <source>
        <dbReference type="EMBL" id="KAI4324357.1"/>
    </source>
</evidence>